<organism evidence="1 2">
    <name type="scientific">Entomophthora muscae</name>
    <dbReference type="NCBI Taxonomy" id="34485"/>
    <lineage>
        <taxon>Eukaryota</taxon>
        <taxon>Fungi</taxon>
        <taxon>Fungi incertae sedis</taxon>
        <taxon>Zoopagomycota</taxon>
        <taxon>Entomophthoromycotina</taxon>
        <taxon>Entomophthoromycetes</taxon>
        <taxon>Entomophthorales</taxon>
        <taxon>Entomophthoraceae</taxon>
        <taxon>Entomophthora</taxon>
    </lineage>
</organism>
<dbReference type="EMBL" id="QTSX02002904">
    <property type="protein sequence ID" value="KAJ9073484.1"/>
    <property type="molecule type" value="Genomic_DNA"/>
</dbReference>
<protein>
    <submittedName>
        <fullName evidence="1">Uncharacterized protein</fullName>
    </submittedName>
</protein>
<proteinExistence type="predicted"/>
<dbReference type="Proteomes" id="UP001165960">
    <property type="component" value="Unassembled WGS sequence"/>
</dbReference>
<name>A0ACC2TFX6_9FUNG</name>
<evidence type="ECO:0000313" key="1">
    <source>
        <dbReference type="EMBL" id="KAJ9073484.1"/>
    </source>
</evidence>
<gene>
    <name evidence="1" type="ORF">DSO57_1016015</name>
</gene>
<comment type="caution">
    <text evidence="1">The sequence shown here is derived from an EMBL/GenBank/DDBJ whole genome shotgun (WGS) entry which is preliminary data.</text>
</comment>
<keyword evidence="2" id="KW-1185">Reference proteome</keyword>
<evidence type="ECO:0000313" key="2">
    <source>
        <dbReference type="Proteomes" id="UP001165960"/>
    </source>
</evidence>
<reference evidence="1" key="1">
    <citation type="submission" date="2022-04" db="EMBL/GenBank/DDBJ databases">
        <title>Genome of the entomopathogenic fungus Entomophthora muscae.</title>
        <authorList>
            <person name="Elya C."/>
            <person name="Lovett B.R."/>
            <person name="Lee E."/>
            <person name="Macias A.M."/>
            <person name="Hajek A.E."/>
            <person name="De Bivort B.L."/>
            <person name="Kasson M.T."/>
            <person name="De Fine Licht H.H."/>
            <person name="Stajich J.E."/>
        </authorList>
    </citation>
    <scope>NUCLEOTIDE SEQUENCE</scope>
    <source>
        <strain evidence="1">Berkeley</strain>
    </source>
</reference>
<sequence length="542" mass="60965">MDHTIELASRMQDFIARYKACEDILPPLELARVAEYACSGVLSKDELKLFLPPGVCSTSPSNEVTCVLELASTLLVQAKILHQRAIQNEESAKEAEEELFKSNEELRRSNERCQQLITSGREAKDKCWDLELHIQTLNSQIDSLLTANLSLSKENSAAASRLSFATEAINQLKYREQELMESLEASMKKNELETDNLKKSILKMHEDLNNIDSGYLSPHRSSISSDDASSAVHKPLNKHLQESNRHSTPHTTYKVCTYEKKRDFRRHTHNWELGHRGALCARTLDLGDRLVIQEILKGSPESIQSGDPSSSQESIGMNGTPGALALPPSPISHSSNLQQFSHQTSHTISSSPPMTPPPSQKNTQFHDNVANAIQTTMAGEFLYKCNRSLMRQERRSLRFFWVNPQAKYLYWCTVDPGTQRTLCMANKAKHPARSAFIRSVRLVNDPWSPINDYPDCKFLPALSIIIDTPTHSIKLKARTEDSHKLWESGLFYLQSTIPTLLCPDAKANDENASPVTGIHRGHLLPAPIKSKRLSMFSPRSTW</sequence>
<accession>A0ACC2TFX6</accession>